<sequence length="276" mass="31685">MLLKKSIDFGSHQNVTYANGMVKLGKVSLNVYCYMIDGVLIDTGSKSLSKYFEPFLLGADIDQVVLTHIHEDHSGCASILQQTREIPIFIHDMSVQDCERNPDYPLYRKVFWGKRKPFKAKTIGSSFSSRTGDWDVIETPGHAKDHLAFLNKETGQLFSGDLYVQTKTKVVLREESIPTIIRSIEHLLTYEFDEMFCSHAGYIKDGRKSLENKRDYLLHIQQQVIEHHQEGLSPQQIHDTIFPRKYPITKLSSGEWDSIHIVTSIIDEIKQPINLF</sequence>
<evidence type="ECO:0000259" key="1">
    <source>
        <dbReference type="SMART" id="SM00849"/>
    </source>
</evidence>
<dbReference type="EMBL" id="QJTJ01000007">
    <property type="protein sequence ID" value="PYF06881.1"/>
    <property type="molecule type" value="Genomic_DNA"/>
</dbReference>
<dbReference type="OrthoDB" id="235784at2"/>
<reference evidence="2 3" key="1">
    <citation type="submission" date="2018-06" db="EMBL/GenBank/DDBJ databases">
        <title>Genomic Encyclopedia of Archaeal and Bacterial Type Strains, Phase II (KMG-II): from individual species to whole genera.</title>
        <authorList>
            <person name="Goeker M."/>
        </authorList>
    </citation>
    <scope>NUCLEOTIDE SEQUENCE [LARGE SCALE GENOMIC DNA]</scope>
    <source>
        <strain evidence="2 3">KACC 16626</strain>
    </source>
</reference>
<dbReference type="RefSeq" id="WP_107934381.1">
    <property type="nucleotide sequence ID" value="NZ_CP085009.1"/>
</dbReference>
<feature type="domain" description="Metallo-beta-lactamase" evidence="1">
    <location>
        <begin position="30"/>
        <end position="199"/>
    </location>
</feature>
<gene>
    <name evidence="2" type="ORF">BJ095_107116</name>
</gene>
<dbReference type="SMART" id="SM00849">
    <property type="entry name" value="Lactamase_B"/>
    <property type="match status" value="1"/>
</dbReference>
<dbReference type="Pfam" id="PF00753">
    <property type="entry name" value="Lactamase_B"/>
    <property type="match status" value="1"/>
</dbReference>
<dbReference type="SUPFAM" id="SSF56281">
    <property type="entry name" value="Metallo-hydrolase/oxidoreductase"/>
    <property type="match status" value="1"/>
</dbReference>
<evidence type="ECO:0000313" key="2">
    <source>
        <dbReference type="EMBL" id="PYF06881.1"/>
    </source>
</evidence>
<dbReference type="AlphaFoldDB" id="A0A318TPR7"/>
<accession>A0A318TPR7</accession>
<proteinExistence type="predicted"/>
<comment type="caution">
    <text evidence="2">The sequence shown here is derived from an EMBL/GenBank/DDBJ whole genome shotgun (WGS) entry which is preliminary data.</text>
</comment>
<keyword evidence="3" id="KW-1185">Reference proteome</keyword>
<dbReference type="Gene3D" id="3.60.15.10">
    <property type="entry name" value="Ribonuclease Z/Hydroxyacylglutathione hydrolase-like"/>
    <property type="match status" value="1"/>
</dbReference>
<evidence type="ECO:0000313" key="3">
    <source>
        <dbReference type="Proteomes" id="UP000247416"/>
    </source>
</evidence>
<dbReference type="InterPro" id="IPR001279">
    <property type="entry name" value="Metallo-B-lactamas"/>
</dbReference>
<name>A0A318TPR7_9BACL</name>
<dbReference type="Proteomes" id="UP000247416">
    <property type="component" value="Unassembled WGS sequence"/>
</dbReference>
<dbReference type="InterPro" id="IPR050662">
    <property type="entry name" value="Sec-metab_biosynth-thioest"/>
</dbReference>
<protein>
    <submittedName>
        <fullName evidence="2">Glyoxylase-like metal-dependent hydrolase (Beta-lactamase superfamily II)</fullName>
    </submittedName>
</protein>
<organism evidence="2 3">
    <name type="scientific">Ureibacillus chungkukjangi</name>
    <dbReference type="NCBI Taxonomy" id="1202712"/>
    <lineage>
        <taxon>Bacteria</taxon>
        <taxon>Bacillati</taxon>
        <taxon>Bacillota</taxon>
        <taxon>Bacilli</taxon>
        <taxon>Bacillales</taxon>
        <taxon>Caryophanaceae</taxon>
        <taxon>Ureibacillus</taxon>
    </lineage>
</organism>
<dbReference type="GO" id="GO:0016787">
    <property type="term" value="F:hydrolase activity"/>
    <property type="evidence" value="ECO:0007669"/>
    <property type="project" value="UniProtKB-KW"/>
</dbReference>
<dbReference type="PANTHER" id="PTHR23131">
    <property type="entry name" value="ENDORIBONUCLEASE LACTB2"/>
    <property type="match status" value="1"/>
</dbReference>
<dbReference type="InterPro" id="IPR036866">
    <property type="entry name" value="RibonucZ/Hydroxyglut_hydro"/>
</dbReference>
<keyword evidence="2" id="KW-0378">Hydrolase</keyword>